<reference evidence="1" key="1">
    <citation type="submission" date="2013-08" db="EMBL/GenBank/DDBJ databases">
        <title>Gene expansion shapes genome architecture in the human pathogen Lichtheimia corymbifera: an evolutionary genomics analysis in the ancient terrestrial Mucorales (Mucoromycotina).</title>
        <authorList>
            <person name="Schwartze V.U."/>
            <person name="Winter S."/>
            <person name="Shelest E."/>
            <person name="Marcet-Houben M."/>
            <person name="Horn F."/>
            <person name="Wehner S."/>
            <person name="Hoffmann K."/>
            <person name="Riege K."/>
            <person name="Sammeth M."/>
            <person name="Nowrousian M."/>
            <person name="Valiante V."/>
            <person name="Linde J."/>
            <person name="Jacobsen I.D."/>
            <person name="Marz M."/>
            <person name="Brakhage A.A."/>
            <person name="Gabaldon T."/>
            <person name="Bocker S."/>
            <person name="Voigt K."/>
        </authorList>
    </citation>
    <scope>NUCLEOTIDE SEQUENCE [LARGE SCALE GENOMIC DNA]</scope>
    <source>
        <strain evidence="1">FSU 9682</strain>
    </source>
</reference>
<dbReference type="VEuPathDB" id="FungiDB:LCOR_11570.1"/>
<sequence>MSAYVLLAKQLYGILVVHLVVRNTAYIWEQQQGDTASFASGKDPDVILNTAFKLDESTLSPKGNSNMYLAIVAQGNKGDDHQH</sequence>
<organism evidence="1 2">
    <name type="scientific">Lichtheimia corymbifera JMRC:FSU:9682</name>
    <dbReference type="NCBI Taxonomy" id="1263082"/>
    <lineage>
        <taxon>Eukaryota</taxon>
        <taxon>Fungi</taxon>
        <taxon>Fungi incertae sedis</taxon>
        <taxon>Mucoromycota</taxon>
        <taxon>Mucoromycotina</taxon>
        <taxon>Mucoromycetes</taxon>
        <taxon>Mucorales</taxon>
        <taxon>Lichtheimiaceae</taxon>
        <taxon>Lichtheimia</taxon>
    </lineage>
</organism>
<dbReference type="AlphaFoldDB" id="A0A068SHL1"/>
<gene>
    <name evidence="1" type="ORF">LCOR_11570.1</name>
</gene>
<evidence type="ECO:0000313" key="2">
    <source>
        <dbReference type="Proteomes" id="UP000027586"/>
    </source>
</evidence>
<proteinExistence type="predicted"/>
<comment type="caution">
    <text evidence="1">The sequence shown here is derived from an EMBL/GenBank/DDBJ whole genome shotgun (WGS) entry which is preliminary data.</text>
</comment>
<name>A0A068SHL1_9FUNG</name>
<keyword evidence="2" id="KW-1185">Reference proteome</keyword>
<protein>
    <submittedName>
        <fullName evidence="1">Uncharacterized protein</fullName>
    </submittedName>
</protein>
<dbReference type="EMBL" id="CBTN010000108">
    <property type="protein sequence ID" value="CDH60791.1"/>
    <property type="molecule type" value="Genomic_DNA"/>
</dbReference>
<dbReference type="Proteomes" id="UP000027586">
    <property type="component" value="Unassembled WGS sequence"/>
</dbReference>
<evidence type="ECO:0000313" key="1">
    <source>
        <dbReference type="EMBL" id="CDH60791.1"/>
    </source>
</evidence>
<accession>A0A068SHL1</accession>